<evidence type="ECO:0000313" key="4">
    <source>
        <dbReference type="Proteomes" id="UP001465976"/>
    </source>
</evidence>
<dbReference type="PROSITE" id="PS50297">
    <property type="entry name" value="ANK_REP_REGION"/>
    <property type="match status" value="1"/>
</dbReference>
<dbReference type="SUPFAM" id="SSF56112">
    <property type="entry name" value="Protein kinase-like (PK-like)"/>
    <property type="match status" value="1"/>
</dbReference>
<feature type="repeat" description="ANK" evidence="1">
    <location>
        <begin position="1148"/>
        <end position="1180"/>
    </location>
</feature>
<dbReference type="Pfam" id="PF00069">
    <property type="entry name" value="Pkinase"/>
    <property type="match status" value="1"/>
</dbReference>
<sequence>MSTEDSTWISATFQSSLRITDVQPDAPGNDPKSTEVPTYDGQIASFVFLVAGLEKAIRDDTPILFDNIEATFGGSQTRVPIASGATSTLERAKWQKRGNDRMMLKYGNMVALKFVRHRRAGNMDWKHILLEIRALLHQPIRYHPNIVRMLGLSWGAAYDSGTSFPVLALELAELGTLEHLQINERLPFNVKKRICWDVSKGLSILHACGVVHGDLKHENVLIFKSSGDDPEVPYLAKLADFGGSVMDLEKEGLALHMGTPPYDAPEARTKLDAEGIKCTDVYSLGLLVWRTLIDGAAPFSRLRDSETGELTPAQISSVKRSPSLLPLAKESIRSCSGIDVVGLDLMDFVLENTIQPVPKDRNLVNAIAGLQAKSIPEISELKEKAAAANRLIEQWDAEAKPGQHGITQESSGLFLAKYAPGGTYDYQDAGPGHRPVLDSPNPGEMIFDPQRMKRILNWSIQREVFLDLVAAADARPDQHATQIPRVLACFFLFQCYCHEFGTVFDAQQACHWLKEAALSGDECQENYLAQAWCWRVHRALGVRLDVEHTTLRDWMFMSIIRGHRKCIEDAKVIAESMLDSDERTSWDRDVALRVHVLNTMSGGIGMPYFAPRKLRRQYDLDDLDALDRDIQEEFQLRGIASIDEIFVNHRGDGLLHYAASMGYYSTLKHLVINYQPNIDLAGQARQETPLLSACRGGHLVCALFLLDQGANPEGDRHAEETPLDWLCAFSVPHMPIIADRLVRAGAKIDHGGHRRSHTLRSMPAWADFEEFYLLPMSPLSRAVMMNSLPAVRTLLALGANPLEKYDDRSSVCPIVLAAVLTLPAILETMLAHLDAHNTTPISIFDELEILQIALDLKATVHDPVTLQSRLARHGEEYKSAMDVTLRILHDRHKAHSASGSPVSAVKLITRLIQLGREDLVASLLELGHSIRDSPEPIVEAVKMNHEPLFHLLIQHGADITTQMRVRGDAHVNLLQVVAEGQATSRPGLSIAEYLITHGLPVDPPTGYGSSSPFAFAVMKHDFDLANLLLTHGADMDFRYLIAEEMVLHTVLGEVARRPTPRNVEALKYLLNVDDEGRSLAGTSRSRARGDELPNFIVREDWTALQCTARYISRTDSEKQATTKMVRLMLSVGKYRGLINYSPPSSSASSGSALLFATVTANLEAVSELLEKGADVNIAYQGLTPSIAIQALYQSFPNVNGEELKLVYGEDKVSQQLVWRRYGLIATLLQSRGALQSTITE</sequence>
<evidence type="ECO:0000256" key="1">
    <source>
        <dbReference type="PROSITE-ProRule" id="PRU00023"/>
    </source>
</evidence>
<keyword evidence="1" id="KW-0040">ANK repeat</keyword>
<accession>A0ABR3FGL0</accession>
<dbReference type="SUPFAM" id="SSF48403">
    <property type="entry name" value="Ankyrin repeat"/>
    <property type="match status" value="2"/>
</dbReference>
<dbReference type="PROSITE" id="PS50011">
    <property type="entry name" value="PROTEIN_KINASE_DOM"/>
    <property type="match status" value="1"/>
</dbReference>
<evidence type="ECO:0000313" key="3">
    <source>
        <dbReference type="EMBL" id="KAL0574424.1"/>
    </source>
</evidence>
<reference evidence="3 4" key="1">
    <citation type="submission" date="2024-02" db="EMBL/GenBank/DDBJ databases">
        <title>A draft genome for the cacao thread blight pathogen Marasmius crinis-equi.</title>
        <authorList>
            <person name="Cohen S.P."/>
            <person name="Baruah I.K."/>
            <person name="Amoako-Attah I."/>
            <person name="Bukari Y."/>
            <person name="Meinhardt L.W."/>
            <person name="Bailey B.A."/>
        </authorList>
    </citation>
    <scope>NUCLEOTIDE SEQUENCE [LARGE SCALE GENOMIC DNA]</scope>
    <source>
        <strain evidence="3 4">GH-76</strain>
    </source>
</reference>
<proteinExistence type="predicted"/>
<dbReference type="PROSITE" id="PS50088">
    <property type="entry name" value="ANK_REPEAT"/>
    <property type="match status" value="1"/>
</dbReference>
<dbReference type="Proteomes" id="UP001465976">
    <property type="component" value="Unassembled WGS sequence"/>
</dbReference>
<dbReference type="InterPro" id="IPR011009">
    <property type="entry name" value="Kinase-like_dom_sf"/>
</dbReference>
<gene>
    <name evidence="3" type="ORF">V5O48_007527</name>
</gene>
<dbReference type="SMART" id="SM00220">
    <property type="entry name" value="S_TKc"/>
    <property type="match status" value="1"/>
</dbReference>
<dbReference type="SMART" id="SM00248">
    <property type="entry name" value="ANK"/>
    <property type="match status" value="8"/>
</dbReference>
<dbReference type="PROSITE" id="PS00108">
    <property type="entry name" value="PROTEIN_KINASE_ST"/>
    <property type="match status" value="1"/>
</dbReference>
<dbReference type="PANTHER" id="PTHR46224">
    <property type="entry name" value="ANKYRIN REPEAT FAMILY PROTEIN"/>
    <property type="match status" value="1"/>
</dbReference>
<comment type="caution">
    <text evidence="3">The sequence shown here is derived from an EMBL/GenBank/DDBJ whole genome shotgun (WGS) entry which is preliminary data.</text>
</comment>
<name>A0ABR3FGL0_9AGAR</name>
<evidence type="ECO:0000259" key="2">
    <source>
        <dbReference type="PROSITE" id="PS50011"/>
    </source>
</evidence>
<dbReference type="Gene3D" id="1.10.510.10">
    <property type="entry name" value="Transferase(Phosphotransferase) domain 1"/>
    <property type="match status" value="1"/>
</dbReference>
<dbReference type="InterPro" id="IPR036770">
    <property type="entry name" value="Ankyrin_rpt-contain_sf"/>
</dbReference>
<dbReference type="Gene3D" id="1.25.40.20">
    <property type="entry name" value="Ankyrin repeat-containing domain"/>
    <property type="match status" value="3"/>
</dbReference>
<feature type="domain" description="Protein kinase" evidence="2">
    <location>
        <begin position="75"/>
        <end position="378"/>
    </location>
</feature>
<keyword evidence="4" id="KW-1185">Reference proteome</keyword>
<dbReference type="InterPro" id="IPR051616">
    <property type="entry name" value="Cul2-RING_E3_ligase_SR"/>
</dbReference>
<dbReference type="Pfam" id="PF12796">
    <property type="entry name" value="Ank_2"/>
    <property type="match status" value="1"/>
</dbReference>
<dbReference type="EMBL" id="JBAHYK010000398">
    <property type="protein sequence ID" value="KAL0574424.1"/>
    <property type="molecule type" value="Genomic_DNA"/>
</dbReference>
<dbReference type="InterPro" id="IPR008271">
    <property type="entry name" value="Ser/Thr_kinase_AS"/>
</dbReference>
<protein>
    <recommendedName>
        <fullName evidence="2">Protein kinase domain-containing protein</fullName>
    </recommendedName>
</protein>
<dbReference type="InterPro" id="IPR002110">
    <property type="entry name" value="Ankyrin_rpt"/>
</dbReference>
<dbReference type="InterPro" id="IPR000719">
    <property type="entry name" value="Prot_kinase_dom"/>
</dbReference>
<dbReference type="PANTHER" id="PTHR46224:SF64">
    <property type="entry name" value="IQ MOTIF AND ANKYRIN REPEAT DOMAIN-CONTAINING PROTEIN 1"/>
    <property type="match status" value="1"/>
</dbReference>
<organism evidence="3 4">
    <name type="scientific">Marasmius crinis-equi</name>
    <dbReference type="NCBI Taxonomy" id="585013"/>
    <lineage>
        <taxon>Eukaryota</taxon>
        <taxon>Fungi</taxon>
        <taxon>Dikarya</taxon>
        <taxon>Basidiomycota</taxon>
        <taxon>Agaricomycotina</taxon>
        <taxon>Agaricomycetes</taxon>
        <taxon>Agaricomycetidae</taxon>
        <taxon>Agaricales</taxon>
        <taxon>Marasmiineae</taxon>
        <taxon>Marasmiaceae</taxon>
        <taxon>Marasmius</taxon>
    </lineage>
</organism>